<keyword evidence="2" id="KW-0472">Membrane</keyword>
<protein>
    <submittedName>
        <fullName evidence="3">CU044_5270 family protein</fullName>
    </submittedName>
</protein>
<gene>
    <name evidence="3" type="ORF">JK363_18800</name>
</gene>
<evidence type="ECO:0000256" key="2">
    <source>
        <dbReference type="SAM" id="Phobius"/>
    </source>
</evidence>
<evidence type="ECO:0000256" key="1">
    <source>
        <dbReference type="SAM" id="MobiDB-lite"/>
    </source>
</evidence>
<dbReference type="NCBIfam" id="NF038083">
    <property type="entry name" value="CU044_5270_fam"/>
    <property type="match status" value="1"/>
</dbReference>
<sequence>MTDELELLRDADPVSAETGPWRDRPLDARAELLLRRLGLQRRRRTVRLRLLAIEAVAAAAVLALALTVPGGGAPAATAADLVAAPRPLVAHASRADVPLAEIARRARAAAKETPGKSVMGSHVQSWSMGMEPGKDTVTTPVESLTRWNADGSGSRLEVATDPRYPGRPVIDDSTPPRTVHDGKVLRRENYPKGTYGANQDYFEAPPTGVAELRSYLAAWLPGADKDPASLLSAVQSFQSVWTLGPRQIADIATLLSRVEGMRPAGRVTDRLGREGQGFRLSAESGGRYLVVLDPDDGRLLDLELTATRAEPEYRLKAGDVLFYTAWRG</sequence>
<dbReference type="Proteomes" id="UP000634229">
    <property type="component" value="Unassembled WGS sequence"/>
</dbReference>
<keyword evidence="2" id="KW-0812">Transmembrane</keyword>
<feature type="region of interest" description="Disordered" evidence="1">
    <location>
        <begin position="146"/>
        <end position="180"/>
    </location>
</feature>
<organism evidence="3 4">
    <name type="scientific">Streptomyces coffeae</name>
    <dbReference type="NCBI Taxonomy" id="621382"/>
    <lineage>
        <taxon>Bacteria</taxon>
        <taxon>Bacillati</taxon>
        <taxon>Actinomycetota</taxon>
        <taxon>Actinomycetes</taxon>
        <taxon>Kitasatosporales</taxon>
        <taxon>Streptomycetaceae</taxon>
        <taxon>Streptomyces</taxon>
    </lineage>
</organism>
<accession>A0ABS1NF20</accession>
<comment type="caution">
    <text evidence="3">The sequence shown here is derived from an EMBL/GenBank/DDBJ whole genome shotgun (WGS) entry which is preliminary data.</text>
</comment>
<reference evidence="3 4" key="1">
    <citation type="submission" date="2021-01" db="EMBL/GenBank/DDBJ databases">
        <title>WGS of actinomycetes isolated from Thailand.</title>
        <authorList>
            <person name="Thawai C."/>
        </authorList>
    </citation>
    <scope>NUCLEOTIDE SEQUENCE [LARGE SCALE GENOMIC DNA]</scope>
    <source>
        <strain evidence="3 4">CA1R205</strain>
    </source>
</reference>
<proteinExistence type="predicted"/>
<keyword evidence="4" id="KW-1185">Reference proteome</keyword>
<feature type="region of interest" description="Disordered" evidence="1">
    <location>
        <begin position="1"/>
        <end position="21"/>
    </location>
</feature>
<keyword evidence="2" id="KW-1133">Transmembrane helix</keyword>
<dbReference type="InterPro" id="IPR047789">
    <property type="entry name" value="CU044_5270-like"/>
</dbReference>
<dbReference type="EMBL" id="JAERRF010000010">
    <property type="protein sequence ID" value="MBL1098673.1"/>
    <property type="molecule type" value="Genomic_DNA"/>
</dbReference>
<dbReference type="RefSeq" id="WP_201876095.1">
    <property type="nucleotide sequence ID" value="NZ_JAERRF010000010.1"/>
</dbReference>
<evidence type="ECO:0000313" key="3">
    <source>
        <dbReference type="EMBL" id="MBL1098673.1"/>
    </source>
</evidence>
<name>A0ABS1NF20_9ACTN</name>
<feature type="compositionally biased region" description="Basic and acidic residues" evidence="1">
    <location>
        <begin position="1"/>
        <end position="12"/>
    </location>
</feature>
<feature type="transmembrane region" description="Helical" evidence="2">
    <location>
        <begin position="50"/>
        <end position="68"/>
    </location>
</feature>
<evidence type="ECO:0000313" key="4">
    <source>
        <dbReference type="Proteomes" id="UP000634229"/>
    </source>
</evidence>